<dbReference type="RefSeq" id="XP_047736040.1">
    <property type="nucleotide sequence ID" value="XM_047880084.1"/>
</dbReference>
<dbReference type="KEGG" id="hazt:108665336"/>
<proteinExistence type="predicted"/>
<feature type="region of interest" description="Disordered" evidence="1">
    <location>
        <begin position="134"/>
        <end position="171"/>
    </location>
</feature>
<feature type="compositionally biased region" description="Basic and acidic residues" evidence="1">
    <location>
        <begin position="191"/>
        <end position="201"/>
    </location>
</feature>
<accession>A0A979FGI6</accession>
<feature type="signal peptide" evidence="2">
    <location>
        <begin position="1"/>
        <end position="18"/>
    </location>
</feature>
<organism evidence="3 4">
    <name type="scientific">Hyalella azteca</name>
    <name type="common">Amphipod</name>
    <dbReference type="NCBI Taxonomy" id="294128"/>
    <lineage>
        <taxon>Eukaryota</taxon>
        <taxon>Metazoa</taxon>
        <taxon>Ecdysozoa</taxon>
        <taxon>Arthropoda</taxon>
        <taxon>Crustacea</taxon>
        <taxon>Multicrustacea</taxon>
        <taxon>Malacostraca</taxon>
        <taxon>Eumalacostraca</taxon>
        <taxon>Peracarida</taxon>
        <taxon>Amphipoda</taxon>
        <taxon>Senticaudata</taxon>
        <taxon>Talitrida</taxon>
        <taxon>Talitroidea</taxon>
        <taxon>Hyalellidae</taxon>
        <taxon>Hyalella</taxon>
    </lineage>
</organism>
<feature type="region of interest" description="Disordered" evidence="1">
    <location>
        <begin position="424"/>
        <end position="451"/>
    </location>
</feature>
<dbReference type="Proteomes" id="UP000694843">
    <property type="component" value="Unplaced"/>
</dbReference>
<keyword evidence="2" id="KW-0732">Signal</keyword>
<feature type="region of interest" description="Disordered" evidence="1">
    <location>
        <begin position="183"/>
        <end position="352"/>
    </location>
</feature>
<sequence length="451" mass="45283">MIVLVACMLVIGWDLVLHFRSTREQPLNHITTDPVNPGNDLEIGAPPPTPVAGVTRQRLGFRSIFSNANASFRSTSTTSSRWSMRNIFENVRFPRQRETSGSSSGDPGTPPPRYESLERLAVITGDESFFRRQAAARAANDEMTISPADPVNASHSESEEAAKDSASEGAVPIDRVPLATEVQPAETSVELQERDEAHCADAEVAAEDGAPSGAADEVSAEDGAPSGAADEVAAEDGAPSDVADEVSAEDGAPSVVADEVSAEDGAPSVVADEVAAEDGAPSVVADEVAAEDGAPSAVADEVAAEDVAPSGAADEVAAEDVAPSGAADEVSAEDGAPSGAADEASAVDGAPSVVADDVAAEDGAPSVVADDVAAEDGAPSVVADDVAAEDGAPSVVADDVAAEEGAPSAVADEVAAEDGAPLVVVGNGQASPPGRLGKDVVIPTERERNGK</sequence>
<gene>
    <name evidence="4" type="primary">LOC108665336</name>
</gene>
<feature type="region of interest" description="Disordered" evidence="1">
    <location>
        <begin position="93"/>
        <end position="114"/>
    </location>
</feature>
<evidence type="ECO:0000256" key="1">
    <source>
        <dbReference type="SAM" id="MobiDB-lite"/>
    </source>
</evidence>
<evidence type="ECO:0000313" key="3">
    <source>
        <dbReference type="Proteomes" id="UP000694843"/>
    </source>
</evidence>
<feature type="compositionally biased region" description="Low complexity" evidence="1">
    <location>
        <begin position="227"/>
        <end position="237"/>
    </location>
</feature>
<dbReference type="OMA" id="TIVHAQP"/>
<protein>
    <submittedName>
        <fullName evidence="4">Skin secretory protein xP2-like</fullName>
    </submittedName>
</protein>
<name>A0A979FGI6_HYAAZ</name>
<dbReference type="AlphaFoldDB" id="A0A979FGI6"/>
<dbReference type="GeneID" id="108665336"/>
<keyword evidence="3" id="KW-1185">Reference proteome</keyword>
<evidence type="ECO:0000256" key="2">
    <source>
        <dbReference type="SAM" id="SignalP"/>
    </source>
</evidence>
<feature type="compositionally biased region" description="Low complexity" evidence="1">
    <location>
        <begin position="283"/>
        <end position="322"/>
    </location>
</feature>
<feature type="chain" id="PRO_5036710152" evidence="2">
    <location>
        <begin position="19"/>
        <end position="451"/>
    </location>
</feature>
<reference evidence="4" key="1">
    <citation type="submission" date="2025-08" db="UniProtKB">
        <authorList>
            <consortium name="RefSeq"/>
        </authorList>
    </citation>
    <scope>IDENTIFICATION</scope>
    <source>
        <tissue evidence="4">Whole organism</tissue>
    </source>
</reference>
<evidence type="ECO:0000313" key="4">
    <source>
        <dbReference type="RefSeq" id="XP_047736040.1"/>
    </source>
</evidence>
<feature type="compositionally biased region" description="Basic and acidic residues" evidence="1">
    <location>
        <begin position="156"/>
        <end position="166"/>
    </location>
</feature>